<dbReference type="SMART" id="SM00347">
    <property type="entry name" value="HTH_MARR"/>
    <property type="match status" value="1"/>
</dbReference>
<dbReference type="SUPFAM" id="SSF46785">
    <property type="entry name" value="Winged helix' DNA-binding domain"/>
    <property type="match status" value="1"/>
</dbReference>
<comment type="caution">
    <text evidence="2">The sequence shown here is derived from an EMBL/GenBank/DDBJ whole genome shotgun (WGS) entry which is preliminary data.</text>
</comment>
<dbReference type="Gene3D" id="1.10.10.10">
    <property type="entry name" value="Winged helix-like DNA-binding domain superfamily/Winged helix DNA-binding domain"/>
    <property type="match status" value="1"/>
</dbReference>
<evidence type="ECO:0000313" key="2">
    <source>
        <dbReference type="EMBL" id="TRB09172.1"/>
    </source>
</evidence>
<dbReference type="AlphaFoldDB" id="A0A546Y854"/>
<accession>A0A546Y854</accession>
<protein>
    <submittedName>
        <fullName evidence="2">MarR family transcriptional regulator</fullName>
    </submittedName>
</protein>
<dbReference type="GO" id="GO:0003700">
    <property type="term" value="F:DNA-binding transcription factor activity"/>
    <property type="evidence" value="ECO:0007669"/>
    <property type="project" value="InterPro"/>
</dbReference>
<dbReference type="Proteomes" id="UP000317023">
    <property type="component" value="Unassembled WGS sequence"/>
</dbReference>
<evidence type="ECO:0000259" key="1">
    <source>
        <dbReference type="SMART" id="SM00347"/>
    </source>
</evidence>
<dbReference type="RefSeq" id="WP_065115232.1">
    <property type="nucleotide sequence ID" value="NZ_JAALYP010000002.1"/>
</dbReference>
<organism evidence="2 3">
    <name type="scientific">Agrobacterium tumefaciens</name>
    <dbReference type="NCBI Taxonomy" id="358"/>
    <lineage>
        <taxon>Bacteria</taxon>
        <taxon>Pseudomonadati</taxon>
        <taxon>Pseudomonadota</taxon>
        <taxon>Alphaproteobacteria</taxon>
        <taxon>Hyphomicrobiales</taxon>
        <taxon>Rhizobiaceae</taxon>
        <taxon>Rhizobium/Agrobacterium group</taxon>
        <taxon>Agrobacterium</taxon>
        <taxon>Agrobacterium tumefaciens complex</taxon>
    </lineage>
</organism>
<feature type="domain" description="HTH marR-type" evidence="1">
    <location>
        <begin position="26"/>
        <end position="124"/>
    </location>
</feature>
<dbReference type="EMBL" id="SGOE01000001">
    <property type="protein sequence ID" value="TRB09172.1"/>
    <property type="molecule type" value="Genomic_DNA"/>
</dbReference>
<dbReference type="InterPro" id="IPR036388">
    <property type="entry name" value="WH-like_DNA-bd_sf"/>
</dbReference>
<dbReference type="InterPro" id="IPR036390">
    <property type="entry name" value="WH_DNA-bd_sf"/>
</dbReference>
<sequence>MTINHRPGLGELLRYVGELVDQGAAERYRALDIDYRPRYTPVLRALSAGAVTVTDITTASSLTQGAISQTVSLMLKDGLVVRHALDDGRKSGLKLTERGLQLLQKLEPHWETTFRAIRDLEAEIGFPVLKILGGLATALERQGFADRLAEAENAGKHDD</sequence>
<dbReference type="InterPro" id="IPR000835">
    <property type="entry name" value="HTH_MarR-typ"/>
</dbReference>
<reference evidence="2 3" key="1">
    <citation type="journal article" date="2019" name="Appl. Microbiol. Biotechnol.">
        <title>Differential efficiency of wild type rhizogenic strains for rol gene transformation of plants.</title>
        <authorList>
            <person name="Desmet S."/>
            <person name="De Keyser E."/>
            <person name="Van Vaerenbergh J."/>
            <person name="Baeyen S."/>
            <person name="Van Huylenbroeck J."/>
            <person name="Geelen D."/>
            <person name="Dhooghe E."/>
        </authorList>
    </citation>
    <scope>NUCLEOTIDE SEQUENCE [LARGE SCALE GENOMIC DNA]</scope>
    <source>
        <strain evidence="2 3">MAFF210266</strain>
    </source>
</reference>
<evidence type="ECO:0000313" key="3">
    <source>
        <dbReference type="Proteomes" id="UP000317023"/>
    </source>
</evidence>
<dbReference type="Pfam" id="PF12802">
    <property type="entry name" value="MarR_2"/>
    <property type="match status" value="1"/>
</dbReference>
<name>A0A546Y854_AGRTU</name>
<gene>
    <name evidence="2" type="ORF">EXN61_04650</name>
</gene>
<proteinExistence type="predicted"/>